<gene>
    <name evidence="1" type="ORF">EP47_04735</name>
</gene>
<organism evidence="1 2">
    <name type="scientific">Legionella norrlandica</name>
    <dbReference type="NCBI Taxonomy" id="1498499"/>
    <lineage>
        <taxon>Bacteria</taxon>
        <taxon>Pseudomonadati</taxon>
        <taxon>Pseudomonadota</taxon>
        <taxon>Gammaproteobacteria</taxon>
        <taxon>Legionellales</taxon>
        <taxon>Legionellaceae</taxon>
        <taxon>Legionella</taxon>
    </lineage>
</organism>
<dbReference type="Pfam" id="PF11901">
    <property type="entry name" value="DM9"/>
    <property type="match status" value="1"/>
</dbReference>
<dbReference type="PANTHER" id="PTHR31649">
    <property type="entry name" value="AGAP009604-PA"/>
    <property type="match status" value="1"/>
</dbReference>
<comment type="caution">
    <text evidence="1">The sequence shown here is derived from an EMBL/GenBank/DDBJ whole genome shotgun (WGS) entry which is preliminary data.</text>
</comment>
<dbReference type="OrthoDB" id="5635115at2"/>
<dbReference type="Proteomes" id="UP000054422">
    <property type="component" value="Unassembled WGS sequence"/>
</dbReference>
<protein>
    <submittedName>
        <fullName evidence="1">Uncharacterized protein</fullName>
    </submittedName>
</protein>
<dbReference type="RefSeq" id="WP_035889894.1">
    <property type="nucleotide sequence ID" value="NZ_JNCF01000026.1"/>
</dbReference>
<evidence type="ECO:0000313" key="1">
    <source>
        <dbReference type="EMBL" id="KGP63101.1"/>
    </source>
</evidence>
<dbReference type="EMBL" id="JNCF01000026">
    <property type="protein sequence ID" value="KGP63101.1"/>
    <property type="molecule type" value="Genomic_DNA"/>
</dbReference>
<name>A0A0A2STQ1_9GAMM</name>
<proteinExistence type="predicted"/>
<dbReference type="AlphaFoldDB" id="A0A0A2STQ1"/>
<sequence>MNKIISFLFIFFILNPLWANPHFHQHPHTSPLAHALRTGTDTNGNALYLCRARLFNSIQPGKTWAGYGRCNIPYGGKEYVLSQYTIPNRNEFGRYSWESSAERPMLIGKDTNGSPLFLCQSNFNGSIQPGKTWPGYTHCNISYGGREIITDNYRVLSKEHTIIVHAQPPIHRHLSHNNHHHF</sequence>
<accession>A0A0A2STQ1</accession>
<evidence type="ECO:0000313" key="2">
    <source>
        <dbReference type="Proteomes" id="UP000054422"/>
    </source>
</evidence>
<reference evidence="1 2" key="1">
    <citation type="submission" date="2014-05" db="EMBL/GenBank/DDBJ databases">
        <authorList>
            <person name="Rizzardi K."/>
            <person name="Winiecka-Krusnell J."/>
            <person name="Ramliden M."/>
            <person name="Alm E."/>
            <person name="Andersson S."/>
            <person name="Byfors S."/>
        </authorList>
    </citation>
    <scope>NUCLEOTIDE SEQUENCE [LARGE SCALE GENOMIC DNA]</scope>
    <source>
        <strain evidence="1 2">LEGN</strain>
    </source>
</reference>
<keyword evidence="2" id="KW-1185">Reference proteome</keyword>
<dbReference type="PANTHER" id="PTHR31649:SF1">
    <property type="entry name" value="FARNESOIC ACID O-METHYL TRANSFERASE DOMAIN-CONTAINING PROTEIN"/>
    <property type="match status" value="1"/>
</dbReference>
<dbReference type="InterPro" id="IPR006616">
    <property type="entry name" value="DM9_repeat"/>
</dbReference>
<dbReference type="SMART" id="SM00696">
    <property type="entry name" value="DM9"/>
    <property type="match status" value="2"/>
</dbReference>